<feature type="transmembrane region" description="Helical" evidence="2">
    <location>
        <begin position="79"/>
        <end position="96"/>
    </location>
</feature>
<protein>
    <recommendedName>
        <fullName evidence="5">Sporulation-specific protein SPO7</fullName>
    </recommendedName>
</protein>
<sequence length="461" mass="51573">MADDFDSIVKGALQTQIDVKSVSGTTFIKTSPGPPTKPWDPLSTTPSSPPMIYLNLLVLEASLRAQYLELRARRRHHTFFLLLLSAWIVGFGYALFFAPREDGIGVGGSVYWGVEAGEKVCFMGGVITSILVWATGIWDRGIRWPRRWFNVSNRGLRGFNCKLVIIKRPWWAEMASTIGFFLTYGLFSHTASSSYRFVDAAILREVDRELSMTDVHSTVHNMGVPGLSAMCNDENGHEEDLAPAGDFVKLLLHAKPFSPSFRENWEIYRSEYWDKENERRALIRAKLRARNRQYAKNRWGIFWWLPWHHAQTERHFARIASSRAAHLYSNGDANGALSHSAKGAQHHRSRSIRRGSVSSTRSLTPTRDSVSPAPMDGALLDRARRGSVSLEMRRGKRLSVSSTTNAGGVLGATSRKKPASPETPSPLARESVLVSDCDSKDEMNSSEKTKPAKRRPAITKG</sequence>
<evidence type="ECO:0000256" key="2">
    <source>
        <dbReference type="SAM" id="Phobius"/>
    </source>
</evidence>
<dbReference type="EMBL" id="APWK03000001">
    <property type="protein sequence ID" value="PHH56309.1"/>
    <property type="molecule type" value="Genomic_DNA"/>
</dbReference>
<dbReference type="STRING" id="1035309.A0A2C5X5I5"/>
<dbReference type="GO" id="GO:0019888">
    <property type="term" value="F:protein phosphatase regulator activity"/>
    <property type="evidence" value="ECO:0007669"/>
    <property type="project" value="InterPro"/>
</dbReference>
<organism evidence="3 4">
    <name type="scientific">Ceratocystis fimbriata CBS 114723</name>
    <dbReference type="NCBI Taxonomy" id="1035309"/>
    <lineage>
        <taxon>Eukaryota</taxon>
        <taxon>Fungi</taxon>
        <taxon>Dikarya</taxon>
        <taxon>Ascomycota</taxon>
        <taxon>Pezizomycotina</taxon>
        <taxon>Sordariomycetes</taxon>
        <taxon>Hypocreomycetidae</taxon>
        <taxon>Microascales</taxon>
        <taxon>Ceratocystidaceae</taxon>
        <taxon>Ceratocystis</taxon>
    </lineage>
</organism>
<evidence type="ECO:0000313" key="4">
    <source>
        <dbReference type="Proteomes" id="UP000222788"/>
    </source>
</evidence>
<comment type="caution">
    <text evidence="3">The sequence shown here is derived from an EMBL/GenBank/DDBJ whole genome shotgun (WGS) entry which is preliminary data.</text>
</comment>
<feature type="region of interest" description="Disordered" evidence="1">
    <location>
        <begin position="337"/>
        <end position="461"/>
    </location>
</feature>
<feature type="compositionally biased region" description="Basic residues" evidence="1">
    <location>
        <begin position="451"/>
        <end position="461"/>
    </location>
</feature>
<dbReference type="GO" id="GO:0004721">
    <property type="term" value="F:phosphoprotein phosphatase activity"/>
    <property type="evidence" value="ECO:0007669"/>
    <property type="project" value="TreeGrafter"/>
</dbReference>
<name>A0A2C5X5I5_9PEZI</name>
<reference evidence="3 4" key="1">
    <citation type="journal article" date="2013" name="Fungal Biol.">
        <title>Analysis of microsatellite markers in the genome of the plant pathogen Ceratocystis fimbriata.</title>
        <authorList>
            <person name="Simpson M.C."/>
            <person name="Wilken P.M."/>
            <person name="Coetzee M.P."/>
            <person name="Wingfield M.J."/>
            <person name="Wingfield B.D."/>
        </authorList>
    </citation>
    <scope>NUCLEOTIDE SEQUENCE [LARGE SCALE GENOMIC DNA]</scope>
    <source>
        <strain evidence="3 4">CBS 114723</strain>
    </source>
</reference>
<dbReference type="OrthoDB" id="5599171at2759"/>
<evidence type="ECO:0000313" key="3">
    <source>
        <dbReference type="EMBL" id="PHH56309.1"/>
    </source>
</evidence>
<evidence type="ECO:0008006" key="5">
    <source>
        <dbReference type="Google" id="ProtNLM"/>
    </source>
</evidence>
<feature type="compositionally biased region" description="Basic residues" evidence="1">
    <location>
        <begin position="344"/>
        <end position="353"/>
    </location>
</feature>
<dbReference type="Pfam" id="PF03907">
    <property type="entry name" value="Spo7"/>
    <property type="match status" value="1"/>
</dbReference>
<keyword evidence="2" id="KW-0812">Transmembrane</keyword>
<dbReference type="GO" id="GO:0006998">
    <property type="term" value="P:nuclear envelope organization"/>
    <property type="evidence" value="ECO:0007669"/>
    <property type="project" value="TreeGrafter"/>
</dbReference>
<dbReference type="Proteomes" id="UP000222788">
    <property type="component" value="Unassembled WGS sequence"/>
</dbReference>
<dbReference type="AlphaFoldDB" id="A0A2C5X5I5"/>
<evidence type="ECO:0000256" key="1">
    <source>
        <dbReference type="SAM" id="MobiDB-lite"/>
    </source>
</evidence>
<feature type="transmembrane region" description="Helical" evidence="2">
    <location>
        <begin position="116"/>
        <end position="138"/>
    </location>
</feature>
<dbReference type="PANTHER" id="PTHR28249">
    <property type="entry name" value="SPORULATION-SPECIFIC PROTEIN SPO7"/>
    <property type="match status" value="1"/>
</dbReference>
<dbReference type="PANTHER" id="PTHR28249:SF1">
    <property type="entry name" value="SPORULATION-SPECIFIC PROTEIN SPO7"/>
    <property type="match status" value="1"/>
</dbReference>
<reference evidence="3 4" key="2">
    <citation type="journal article" date="2013" name="IMA Fungus">
        <title>IMA Genome-F 1: Ceratocystis fimbriata: Draft nuclear genome sequence for the plant pathogen, Ceratocystis fimbriata.</title>
        <authorList>
            <person name="Wilken P.M."/>
            <person name="Steenkamp E.T."/>
            <person name="Wingfield M.J."/>
            <person name="de Beer Z.W."/>
            <person name="Wingfield B.D."/>
        </authorList>
    </citation>
    <scope>NUCLEOTIDE SEQUENCE [LARGE SCALE GENOMIC DNA]</scope>
    <source>
        <strain evidence="3 4">CBS 114723</strain>
    </source>
</reference>
<feature type="transmembrane region" description="Helical" evidence="2">
    <location>
        <begin position="170"/>
        <end position="187"/>
    </location>
</feature>
<feature type="compositionally biased region" description="Basic and acidic residues" evidence="1">
    <location>
        <begin position="437"/>
        <end position="450"/>
    </location>
</feature>
<accession>A0A2C5X5I5</accession>
<keyword evidence="2" id="KW-1133">Transmembrane helix</keyword>
<keyword evidence="4" id="KW-1185">Reference proteome</keyword>
<dbReference type="InterPro" id="IPR005605">
    <property type="entry name" value="Spo7"/>
</dbReference>
<keyword evidence="2" id="KW-0472">Membrane</keyword>
<proteinExistence type="predicted"/>
<gene>
    <name evidence="3" type="ORF">CFIMG_007183RA00001</name>
</gene>
<dbReference type="GO" id="GO:0071595">
    <property type="term" value="C:Nem1-Spo7 phosphatase complex"/>
    <property type="evidence" value="ECO:0007669"/>
    <property type="project" value="TreeGrafter"/>
</dbReference>